<name>A0A411YGE4_9ACTN</name>
<dbReference type="OrthoDB" id="3695428at2"/>
<protein>
    <recommendedName>
        <fullName evidence="3">Restriction endonuclease type IV Mrr domain-containing protein</fullName>
    </recommendedName>
</protein>
<dbReference type="InterPro" id="IPR011335">
    <property type="entry name" value="Restrct_endonuc-II-like"/>
</dbReference>
<keyword evidence="2" id="KW-1185">Reference proteome</keyword>
<dbReference type="KEGG" id="erz:ER308_12020"/>
<dbReference type="AlphaFoldDB" id="A0A411YGE4"/>
<dbReference type="RefSeq" id="WP_131155218.1">
    <property type="nucleotide sequence ID" value="NZ_CP036402.1"/>
</dbReference>
<sequence length="563" mass="62924">MRIDWKDPAVQHQYEDMVAVLLQILHPDAVHIEGSGGDGGRDIVRKTDRGLVIFECKRFADRLTDGRKDQIRRSLRKAAEHEPVEWNLVVPVNSTPAEEKFFERLQRKYDFPLHWLGRSWLDAQMASRPVVQRYFLEGAREELHQLLQDLPFAVDQMQSAADALPRIERIHTRLNELDVHYQYFLSTGSGMPHRASKQTVLSVHRGDVRLDVVPRHRGALASRPINGRFTVSFTAGDADIQEAFLRAIHFGEDVELPPSTVEGMTLDAPGGLGGDLSGGALRLEGVIHQRPEPLPLRVRVLSAEGQLVQELPLNMSRHRQGTRGGTLYGADSTDQLQVELHYDRQAGTGTMNFSYRPNPLPPSAVVPVAAFLGSFEEGHRLELVIGSSSRAAFGTDLGPNPELLPAWFADLTSALDRLQRRARSIFDLPTDLTEPEMREIFELDEELSPSGRRFTWTELTMTVKGSTSDPGLERLLSPEGGTLLVVRDLAWEFRGQTYNLGPQRVIFEHVVVDDLDGARQRLTASRRTQVRLVPGGSEDAIARLVDPQDPARTQNAGDTEPTI</sequence>
<organism evidence="1 2">
    <name type="scientific">Egibacter rhizosphaerae</name>
    <dbReference type="NCBI Taxonomy" id="1670831"/>
    <lineage>
        <taxon>Bacteria</taxon>
        <taxon>Bacillati</taxon>
        <taxon>Actinomycetota</taxon>
        <taxon>Nitriliruptoria</taxon>
        <taxon>Egibacterales</taxon>
        <taxon>Egibacteraceae</taxon>
        <taxon>Egibacter</taxon>
    </lineage>
</organism>
<evidence type="ECO:0000313" key="1">
    <source>
        <dbReference type="EMBL" id="QBI20221.1"/>
    </source>
</evidence>
<reference evidence="1 2" key="1">
    <citation type="submission" date="2019-01" db="EMBL/GenBank/DDBJ databases">
        <title>Egibacter rhizosphaerae EGI 80759T.</title>
        <authorList>
            <person name="Chen D.-D."/>
            <person name="Tian Y."/>
            <person name="Jiao J.-Y."/>
            <person name="Zhang X.-T."/>
            <person name="Zhang Y.-G."/>
            <person name="Zhang Y."/>
            <person name="Xiao M."/>
            <person name="Shu W.-S."/>
            <person name="Li W.-J."/>
        </authorList>
    </citation>
    <scope>NUCLEOTIDE SEQUENCE [LARGE SCALE GENOMIC DNA]</scope>
    <source>
        <strain evidence="1 2">EGI 80759</strain>
    </source>
</reference>
<evidence type="ECO:0008006" key="3">
    <source>
        <dbReference type="Google" id="ProtNLM"/>
    </source>
</evidence>
<dbReference type="EMBL" id="CP036402">
    <property type="protein sequence ID" value="QBI20221.1"/>
    <property type="molecule type" value="Genomic_DNA"/>
</dbReference>
<evidence type="ECO:0000313" key="2">
    <source>
        <dbReference type="Proteomes" id="UP000291469"/>
    </source>
</evidence>
<dbReference type="SUPFAM" id="SSF52980">
    <property type="entry name" value="Restriction endonuclease-like"/>
    <property type="match status" value="1"/>
</dbReference>
<dbReference type="Proteomes" id="UP000291469">
    <property type="component" value="Chromosome"/>
</dbReference>
<proteinExistence type="predicted"/>
<accession>A0A411YGE4</accession>
<gene>
    <name evidence="1" type="ORF">ER308_12020</name>
</gene>